<gene>
    <name evidence="8" type="ORF">HGA03_03355</name>
</gene>
<feature type="domain" description="Thioredoxin-like fold" evidence="7">
    <location>
        <begin position="70"/>
        <end position="236"/>
    </location>
</feature>
<dbReference type="EMBL" id="JAAXOX010000001">
    <property type="protein sequence ID" value="NKY21698.1"/>
    <property type="molecule type" value="Genomic_DNA"/>
</dbReference>
<keyword evidence="3" id="KW-0560">Oxidoreductase</keyword>
<keyword evidence="9" id="KW-1185">Reference proteome</keyword>
<evidence type="ECO:0000259" key="7">
    <source>
        <dbReference type="Pfam" id="PF13462"/>
    </source>
</evidence>
<dbReference type="InterPro" id="IPR012336">
    <property type="entry name" value="Thioredoxin-like_fold"/>
</dbReference>
<dbReference type="GO" id="GO:0016491">
    <property type="term" value="F:oxidoreductase activity"/>
    <property type="evidence" value="ECO:0007669"/>
    <property type="project" value="UniProtKB-KW"/>
</dbReference>
<dbReference type="Proteomes" id="UP000581206">
    <property type="component" value="Unassembled WGS sequence"/>
</dbReference>
<reference evidence="8 9" key="1">
    <citation type="submission" date="2020-04" db="EMBL/GenBank/DDBJ databases">
        <title>MicrobeNet Type strains.</title>
        <authorList>
            <person name="Nicholson A.C."/>
        </authorList>
    </citation>
    <scope>NUCLEOTIDE SEQUENCE [LARGE SCALE GENOMIC DNA]</scope>
    <source>
        <strain evidence="8 9">ATCC BAA-788</strain>
    </source>
</reference>
<evidence type="ECO:0000256" key="3">
    <source>
        <dbReference type="ARBA" id="ARBA00023002"/>
    </source>
</evidence>
<comment type="similarity">
    <text evidence="1">Belongs to the thioredoxin family. DsbA subfamily.</text>
</comment>
<dbReference type="SUPFAM" id="SSF52833">
    <property type="entry name" value="Thioredoxin-like"/>
    <property type="match status" value="1"/>
</dbReference>
<organism evidence="8 9">
    <name type="scientific">Cellulomonas denverensis</name>
    <dbReference type="NCBI Taxonomy" id="264297"/>
    <lineage>
        <taxon>Bacteria</taxon>
        <taxon>Bacillati</taxon>
        <taxon>Actinomycetota</taxon>
        <taxon>Actinomycetes</taxon>
        <taxon>Micrococcales</taxon>
        <taxon>Cellulomonadaceae</taxon>
        <taxon>Cellulomonas</taxon>
    </lineage>
</organism>
<accession>A0A7X6QY30</accession>
<evidence type="ECO:0000256" key="4">
    <source>
        <dbReference type="ARBA" id="ARBA00023157"/>
    </source>
</evidence>
<keyword evidence="4" id="KW-1015">Disulfide bond</keyword>
<evidence type="ECO:0000256" key="2">
    <source>
        <dbReference type="ARBA" id="ARBA00022729"/>
    </source>
</evidence>
<keyword evidence="6" id="KW-0812">Transmembrane</keyword>
<name>A0A7X6QY30_9CELL</name>
<dbReference type="AlphaFoldDB" id="A0A7X6QY30"/>
<evidence type="ECO:0000256" key="6">
    <source>
        <dbReference type="SAM" id="Phobius"/>
    </source>
</evidence>
<evidence type="ECO:0000256" key="1">
    <source>
        <dbReference type="ARBA" id="ARBA00005791"/>
    </source>
</evidence>
<evidence type="ECO:0000313" key="8">
    <source>
        <dbReference type="EMBL" id="NKY21698.1"/>
    </source>
</evidence>
<evidence type="ECO:0000313" key="9">
    <source>
        <dbReference type="Proteomes" id="UP000581206"/>
    </source>
</evidence>
<keyword evidence="6" id="KW-0472">Membrane</keyword>
<keyword evidence="6" id="KW-1133">Transmembrane helix</keyword>
<comment type="caution">
    <text evidence="8">The sequence shown here is derived from an EMBL/GenBank/DDBJ whole genome shotgun (WGS) entry which is preliminary data.</text>
</comment>
<sequence length="239" mass="24819">MSQRQSMLFGGAIAVAVMAVIALVVVLVVLPGSGSADVADPVSVDPGTAGATMAVETPTAADFARNDPDDPMAIGDIDAPVLMIEWADLRCHYCGQFANETLPGLLSDYVEDGTLRIEWHSAVVLGGTSGDAAVAARAAGQQGLFWEFVEALYATEPTGETVWDRAALTALAAGVPGLDAEQFAADLDDPDLIAAAEEEADASRRIGVESTPTFVVGDQVLRGAQPLENFATVIQDQMA</sequence>
<keyword evidence="5" id="KW-0676">Redox-active center</keyword>
<protein>
    <submittedName>
        <fullName evidence="8">Thioredoxin domain-containing protein</fullName>
    </submittedName>
</protein>
<dbReference type="Gene3D" id="3.40.30.10">
    <property type="entry name" value="Glutaredoxin"/>
    <property type="match status" value="1"/>
</dbReference>
<feature type="transmembrane region" description="Helical" evidence="6">
    <location>
        <begin position="7"/>
        <end position="30"/>
    </location>
</feature>
<dbReference type="InterPro" id="IPR036249">
    <property type="entry name" value="Thioredoxin-like_sf"/>
</dbReference>
<keyword evidence="2" id="KW-0732">Signal</keyword>
<proteinExistence type="inferred from homology"/>
<evidence type="ECO:0000256" key="5">
    <source>
        <dbReference type="ARBA" id="ARBA00023284"/>
    </source>
</evidence>
<dbReference type="Pfam" id="PF13462">
    <property type="entry name" value="Thioredoxin_4"/>
    <property type="match status" value="1"/>
</dbReference>
<dbReference type="RefSeq" id="WP_168628750.1">
    <property type="nucleotide sequence ID" value="NZ_BONL01000010.1"/>
</dbReference>
<dbReference type="PANTHER" id="PTHR13887">
    <property type="entry name" value="GLUTATHIONE S-TRANSFERASE KAPPA"/>
    <property type="match status" value="1"/>
</dbReference>
<dbReference type="PANTHER" id="PTHR13887:SF14">
    <property type="entry name" value="DISULFIDE BOND FORMATION PROTEIN D"/>
    <property type="match status" value="1"/>
</dbReference>